<dbReference type="CDD" id="cd06558">
    <property type="entry name" value="crotonase-like"/>
    <property type="match status" value="1"/>
</dbReference>
<dbReference type="EMBL" id="OZ037946">
    <property type="protein sequence ID" value="CAL1704861.1"/>
    <property type="molecule type" value="Genomic_DNA"/>
</dbReference>
<dbReference type="SUPFAM" id="SSF52096">
    <property type="entry name" value="ClpP/crotonase"/>
    <property type="match status" value="1"/>
</dbReference>
<evidence type="ECO:0000256" key="3">
    <source>
        <dbReference type="ARBA" id="ARBA00023235"/>
    </source>
</evidence>
<organism evidence="5 6">
    <name type="scientific">Somion occarium</name>
    <dbReference type="NCBI Taxonomy" id="3059160"/>
    <lineage>
        <taxon>Eukaryota</taxon>
        <taxon>Fungi</taxon>
        <taxon>Dikarya</taxon>
        <taxon>Basidiomycota</taxon>
        <taxon>Agaricomycotina</taxon>
        <taxon>Agaricomycetes</taxon>
        <taxon>Polyporales</taxon>
        <taxon>Cerrenaceae</taxon>
        <taxon>Somion</taxon>
    </lineage>
</organism>
<keyword evidence="3" id="KW-0413">Isomerase</keyword>
<evidence type="ECO:0000313" key="5">
    <source>
        <dbReference type="EMBL" id="CAL1704861.1"/>
    </source>
</evidence>
<dbReference type="PANTHER" id="PTHR43684">
    <property type="match status" value="1"/>
</dbReference>
<evidence type="ECO:0000256" key="4">
    <source>
        <dbReference type="SAM" id="Phobius"/>
    </source>
</evidence>
<keyword evidence="6" id="KW-1185">Reference proteome</keyword>
<sequence length="264" mass="28882">MSTVQVEVSEGIATITFNNPKTLNAITTDDYNAFGEALRAIDKRDDVVATVWQATGRWFCAGTNVSTSGSLVSMRETFLQRVARSNTDVTRGLYTHSKVLIAALNGPVMGIAAAFLGQFDFIYALPNAWLSVPFTFIGIITEGGSSVSFARRMGVARANEALIFGKKLDSKTLLECGFLNKIFPEQSVESFHAAVRAHLLSELEGLDWTAILHVKQLLKIAQAAQNDPDATNLRESYAQAERLATSVPAERFGKLARKEIKHKL</sequence>
<accession>A0ABP1DAI5</accession>
<dbReference type="PANTHER" id="PTHR43684:SF1">
    <property type="entry name" value="ENOYL-COA DELTA ISOMERASE 2"/>
    <property type="match status" value="1"/>
</dbReference>
<feature type="transmembrane region" description="Helical" evidence="4">
    <location>
        <begin position="128"/>
        <end position="150"/>
    </location>
</feature>
<dbReference type="InterPro" id="IPR051053">
    <property type="entry name" value="ECH/Chromodomain_protein"/>
</dbReference>
<protein>
    <recommendedName>
        <fullName evidence="7">ClpP/crotonase</fullName>
    </recommendedName>
</protein>
<keyword evidence="4" id="KW-0472">Membrane</keyword>
<dbReference type="Gene3D" id="3.90.226.10">
    <property type="entry name" value="2-enoyl-CoA Hydratase, Chain A, domain 1"/>
    <property type="match status" value="1"/>
</dbReference>
<keyword evidence="4" id="KW-0812">Transmembrane</keyword>
<dbReference type="InterPro" id="IPR001753">
    <property type="entry name" value="Enoyl-CoA_hydra/iso"/>
</dbReference>
<keyword evidence="2" id="KW-0576">Peroxisome</keyword>
<dbReference type="Proteomes" id="UP001497453">
    <property type="component" value="Chromosome 3"/>
</dbReference>
<gene>
    <name evidence="5" type="ORF">GFSPODELE1_LOCUS5175</name>
</gene>
<reference evidence="6" key="1">
    <citation type="submission" date="2024-04" db="EMBL/GenBank/DDBJ databases">
        <authorList>
            <person name="Shaw F."/>
            <person name="Minotto A."/>
        </authorList>
    </citation>
    <scope>NUCLEOTIDE SEQUENCE [LARGE SCALE GENOMIC DNA]</scope>
</reference>
<proteinExistence type="predicted"/>
<dbReference type="InterPro" id="IPR029045">
    <property type="entry name" value="ClpP/crotonase-like_dom_sf"/>
</dbReference>
<dbReference type="Pfam" id="PF00378">
    <property type="entry name" value="ECH_1"/>
    <property type="match status" value="1"/>
</dbReference>
<evidence type="ECO:0000256" key="2">
    <source>
        <dbReference type="ARBA" id="ARBA00023140"/>
    </source>
</evidence>
<name>A0ABP1DAI5_9APHY</name>
<evidence type="ECO:0000313" key="6">
    <source>
        <dbReference type="Proteomes" id="UP001497453"/>
    </source>
</evidence>
<evidence type="ECO:0000256" key="1">
    <source>
        <dbReference type="ARBA" id="ARBA00004275"/>
    </source>
</evidence>
<feature type="transmembrane region" description="Helical" evidence="4">
    <location>
        <begin position="99"/>
        <end position="116"/>
    </location>
</feature>
<keyword evidence="4" id="KW-1133">Transmembrane helix</keyword>
<comment type="subcellular location">
    <subcellularLocation>
        <location evidence="1">Peroxisome</location>
    </subcellularLocation>
</comment>
<evidence type="ECO:0008006" key="7">
    <source>
        <dbReference type="Google" id="ProtNLM"/>
    </source>
</evidence>